<protein>
    <submittedName>
        <fullName evidence="2">Uncharacterized protein</fullName>
    </submittedName>
</protein>
<evidence type="ECO:0000256" key="1">
    <source>
        <dbReference type="SAM" id="MobiDB-lite"/>
    </source>
</evidence>
<keyword evidence="3" id="KW-1185">Reference proteome</keyword>
<sequence length="130" mass="15084">MVDRLRLRKRLPVRRWVVRMYERPSGRADYLFTTARSERDATRDVAHFIAFVERIGIEADLAAEIVPGPPKWGDLGATPAGKEKQVVSEIRRWSQGGEPPTDADSNRHPWPDEDDLQVIADWRQRHRFDP</sequence>
<feature type="compositionally biased region" description="Basic and acidic residues" evidence="1">
    <location>
        <begin position="81"/>
        <end position="92"/>
    </location>
</feature>
<feature type="region of interest" description="Disordered" evidence="1">
    <location>
        <begin position="69"/>
        <end position="115"/>
    </location>
</feature>
<proteinExistence type="predicted"/>
<dbReference type="EMBL" id="JBHUHP010000005">
    <property type="protein sequence ID" value="MFD2091174.1"/>
    <property type="molecule type" value="Genomic_DNA"/>
</dbReference>
<name>A0ABW4X9D0_9ACTN</name>
<reference evidence="3" key="1">
    <citation type="journal article" date="2019" name="Int. J. Syst. Evol. Microbiol.">
        <title>The Global Catalogue of Microorganisms (GCM) 10K type strain sequencing project: providing services to taxonomists for standard genome sequencing and annotation.</title>
        <authorList>
            <consortium name="The Broad Institute Genomics Platform"/>
            <consortium name="The Broad Institute Genome Sequencing Center for Infectious Disease"/>
            <person name="Wu L."/>
            <person name="Ma J."/>
        </authorList>
    </citation>
    <scope>NUCLEOTIDE SEQUENCE [LARGE SCALE GENOMIC DNA]</scope>
    <source>
        <strain evidence="3">JCM 3338</strain>
    </source>
</reference>
<dbReference type="Proteomes" id="UP001597402">
    <property type="component" value="Unassembled WGS sequence"/>
</dbReference>
<evidence type="ECO:0000313" key="2">
    <source>
        <dbReference type="EMBL" id="MFD2091174.1"/>
    </source>
</evidence>
<accession>A0ABW4X9D0</accession>
<evidence type="ECO:0000313" key="3">
    <source>
        <dbReference type="Proteomes" id="UP001597402"/>
    </source>
</evidence>
<comment type="caution">
    <text evidence="2">The sequence shown here is derived from an EMBL/GenBank/DDBJ whole genome shotgun (WGS) entry which is preliminary data.</text>
</comment>
<gene>
    <name evidence="2" type="ORF">ACFSHS_06250</name>
</gene>
<dbReference type="RefSeq" id="WP_376873183.1">
    <property type="nucleotide sequence ID" value="NZ_JBHUHP010000005.1"/>
</dbReference>
<organism evidence="2 3">
    <name type="scientific">Blastococcus deserti</name>
    <dbReference type="NCBI Taxonomy" id="2259033"/>
    <lineage>
        <taxon>Bacteria</taxon>
        <taxon>Bacillati</taxon>
        <taxon>Actinomycetota</taxon>
        <taxon>Actinomycetes</taxon>
        <taxon>Geodermatophilales</taxon>
        <taxon>Geodermatophilaceae</taxon>
        <taxon>Blastococcus</taxon>
    </lineage>
</organism>